<dbReference type="PROSITE" id="PS50048">
    <property type="entry name" value="ZN2_CY6_FUNGAL_2"/>
    <property type="match status" value="1"/>
</dbReference>
<dbReference type="GO" id="GO:0003677">
    <property type="term" value="F:DNA binding"/>
    <property type="evidence" value="ECO:0007669"/>
    <property type="project" value="UniProtKB-KW"/>
</dbReference>
<dbReference type="InterPro" id="IPR021858">
    <property type="entry name" value="Fun_TF"/>
</dbReference>
<proteinExistence type="predicted"/>
<evidence type="ECO:0000313" key="9">
    <source>
        <dbReference type="Proteomes" id="UP000249363"/>
    </source>
</evidence>
<dbReference type="STRING" id="1196081.A0A364L0L0"/>
<dbReference type="InterPro" id="IPR048266">
    <property type="entry name" value="Rax2-like_second"/>
</dbReference>
<evidence type="ECO:0000256" key="3">
    <source>
        <dbReference type="ARBA" id="ARBA00023163"/>
    </source>
</evidence>
<dbReference type="Pfam" id="PF11951">
    <property type="entry name" value="Fungal_trans_2"/>
    <property type="match status" value="1"/>
</dbReference>
<reference evidence="8 9" key="1">
    <citation type="journal article" date="2017" name="Biotechnol. Biofuels">
        <title>Differential beta-glucosidase expression as a function of carbon source availability in Talaromyces amestolkiae: a genomic and proteomic approach.</title>
        <authorList>
            <person name="de Eugenio L.I."/>
            <person name="Mendez-Liter J.A."/>
            <person name="Nieto-Dominguez M."/>
            <person name="Alonso L."/>
            <person name="Gil-Munoz J."/>
            <person name="Barriuso J."/>
            <person name="Prieto A."/>
            <person name="Martinez M.J."/>
        </authorList>
    </citation>
    <scope>NUCLEOTIDE SEQUENCE [LARGE SCALE GENOMIC DNA]</scope>
    <source>
        <strain evidence="8 9">CIB</strain>
    </source>
</reference>
<dbReference type="SUPFAM" id="SSF50965">
    <property type="entry name" value="Galactose oxidase, central domain"/>
    <property type="match status" value="2"/>
</dbReference>
<dbReference type="InterPro" id="IPR036864">
    <property type="entry name" value="Zn2-C6_fun-type_DNA-bd_sf"/>
</dbReference>
<dbReference type="Pfam" id="PF12768">
    <property type="entry name" value="Rax2"/>
    <property type="match status" value="1"/>
</dbReference>
<dbReference type="GO" id="GO:0000981">
    <property type="term" value="F:DNA-binding transcription factor activity, RNA polymerase II-specific"/>
    <property type="evidence" value="ECO:0007669"/>
    <property type="project" value="InterPro"/>
</dbReference>
<evidence type="ECO:0000256" key="5">
    <source>
        <dbReference type="SAM" id="MobiDB-lite"/>
    </source>
</evidence>
<dbReference type="GO" id="GO:1902929">
    <property type="term" value="C:plasma membrane of growing cell tip"/>
    <property type="evidence" value="ECO:0007669"/>
    <property type="project" value="TreeGrafter"/>
</dbReference>
<dbReference type="Gene3D" id="4.10.240.10">
    <property type="entry name" value="Zn(2)-C6 fungal-type DNA-binding domain"/>
    <property type="match status" value="1"/>
</dbReference>
<dbReference type="EMBL" id="MIKG01000009">
    <property type="protein sequence ID" value="RAO69271.1"/>
    <property type="molecule type" value="Genomic_DNA"/>
</dbReference>
<name>A0A364L0L0_TALAM</name>
<dbReference type="CDD" id="cd12148">
    <property type="entry name" value="fungal_TF_MHR"/>
    <property type="match status" value="1"/>
</dbReference>
<dbReference type="SUPFAM" id="SSF82171">
    <property type="entry name" value="DPP6 N-terminal domain-like"/>
    <property type="match status" value="1"/>
</dbReference>
<dbReference type="PANTHER" id="PTHR31778:SF2">
    <property type="entry name" value="BUD SITE SELECTION PROTEIN RAX2"/>
    <property type="match status" value="1"/>
</dbReference>
<comment type="caution">
    <text evidence="8">The sequence shown here is derived from an EMBL/GenBank/DDBJ whole genome shotgun (WGS) entry which is preliminary data.</text>
</comment>
<keyword evidence="3" id="KW-0804">Transcription</keyword>
<dbReference type="CDD" id="cd00067">
    <property type="entry name" value="GAL4"/>
    <property type="match status" value="1"/>
</dbReference>
<keyword evidence="2" id="KW-0238">DNA-binding</keyword>
<dbReference type="Proteomes" id="UP000249363">
    <property type="component" value="Unassembled WGS sequence"/>
</dbReference>
<dbReference type="InterPro" id="IPR048265">
    <property type="entry name" value="Rax2-like_third"/>
</dbReference>
<feature type="signal peptide" evidence="6">
    <location>
        <begin position="1"/>
        <end position="29"/>
    </location>
</feature>
<dbReference type="SMART" id="SM00066">
    <property type="entry name" value="GAL4"/>
    <property type="match status" value="1"/>
</dbReference>
<organism evidence="8 9">
    <name type="scientific">Talaromyces amestolkiae</name>
    <dbReference type="NCBI Taxonomy" id="1196081"/>
    <lineage>
        <taxon>Eukaryota</taxon>
        <taxon>Fungi</taxon>
        <taxon>Dikarya</taxon>
        <taxon>Ascomycota</taxon>
        <taxon>Pezizomycotina</taxon>
        <taxon>Eurotiomycetes</taxon>
        <taxon>Eurotiomycetidae</taxon>
        <taxon>Eurotiales</taxon>
        <taxon>Trichocomaceae</taxon>
        <taxon>Talaromyces</taxon>
        <taxon>Talaromyces sect. Talaromyces</taxon>
    </lineage>
</organism>
<evidence type="ECO:0000256" key="6">
    <source>
        <dbReference type="SAM" id="SignalP"/>
    </source>
</evidence>
<evidence type="ECO:0000259" key="7">
    <source>
        <dbReference type="PROSITE" id="PS50048"/>
    </source>
</evidence>
<keyword evidence="9" id="KW-1185">Reference proteome</keyword>
<accession>A0A364L0L0</accession>
<dbReference type="Pfam" id="PF20843">
    <property type="entry name" value="Rax2_3"/>
    <property type="match status" value="1"/>
</dbReference>
<keyword evidence="1" id="KW-0805">Transcription regulation</keyword>
<dbReference type="Pfam" id="PF20842">
    <property type="entry name" value="Rax2_2"/>
    <property type="match status" value="1"/>
</dbReference>
<evidence type="ECO:0000256" key="2">
    <source>
        <dbReference type="ARBA" id="ARBA00023125"/>
    </source>
</evidence>
<dbReference type="OrthoDB" id="2503993at2759"/>
<evidence type="ECO:0000256" key="1">
    <source>
        <dbReference type="ARBA" id="ARBA00023015"/>
    </source>
</evidence>
<dbReference type="InterPro" id="IPR011043">
    <property type="entry name" value="Gal_Oxase/kelch_b-propeller"/>
</dbReference>
<dbReference type="InterPro" id="IPR001138">
    <property type="entry name" value="Zn2Cys6_DnaBD"/>
</dbReference>
<dbReference type="PANTHER" id="PTHR31778">
    <property type="entry name" value="BUD SITE SELECTION PROTEIN RAX2"/>
    <property type="match status" value="1"/>
</dbReference>
<dbReference type="SUPFAM" id="SSF57701">
    <property type="entry name" value="Zn2/Cys6 DNA-binding domain"/>
    <property type="match status" value="1"/>
</dbReference>
<keyword evidence="6" id="KW-0732">Signal</keyword>
<evidence type="ECO:0000256" key="4">
    <source>
        <dbReference type="ARBA" id="ARBA00023242"/>
    </source>
</evidence>
<keyword evidence="4" id="KW-0539">Nucleus</keyword>
<feature type="region of interest" description="Disordered" evidence="5">
    <location>
        <begin position="1337"/>
        <end position="1358"/>
    </location>
</feature>
<dbReference type="RefSeq" id="XP_040733787.1">
    <property type="nucleotide sequence ID" value="XM_040877742.1"/>
</dbReference>
<evidence type="ECO:0000313" key="8">
    <source>
        <dbReference type="EMBL" id="RAO69271.1"/>
    </source>
</evidence>
<dbReference type="GO" id="GO:0008270">
    <property type="term" value="F:zinc ion binding"/>
    <property type="evidence" value="ECO:0007669"/>
    <property type="project" value="InterPro"/>
</dbReference>
<gene>
    <name evidence="8" type="ORF">BHQ10_005283</name>
</gene>
<sequence>MRASSLSRPATAIAVSALLSTWQLPTVNAFTATPVSQPNLDLSPLGRVALTGNFDSIQIYSYLEETESSPSTNGSQSLLTTLPNGDITTLLSADADILAMCSWTRKNGTFEGVVVGGNFTSLGGIEAEGLALYDPTSNSVRNISGLSGVVQALLCDQDSDSVYVGGDYTVDNSTNAMIWNGTTGWQALPFEGFNGPVSSIVKNSEGHIIFGGKFDSLGNVSTSTATNSSQVVNLSTANITSDAQTSLSGFIDPRNIICKTGDADSSGNTWLLADYSPGFWEAQMGFTFYPSKIRLYNTHYQGRGTQSFRFQALPDTGIMNLTYTDPSTGQKAFCDFECPLSNDTSEIYRDFELVNPVGMSGFMIQVMSWYGQGAGLDGIEIFQSQVFTYAVNDFNEPACTGIEFPATSNTTGTWAVTSAGASTDYLIANASQSDVSVTFKPDIPQSGNYSVLLYTPGCSDADSCSSRGIVNVSATFTSTEPSANLDTSIIYQTNDFEKYDTIYSGYIEANSDSFRSEITVTPVAGQGDIQIVASRVGFHLLNSTTGNLNGLFDYDPSNVTDTDFSSDSIDTIGSNLDDGATIYSLVQSGDVTYAAGNFSSSSLNNILSFTSSGNATSLSDGGLNSYVKSLLLIDNTLYTAGNFTNTAQGSVKGLNYVAAYSPSSKSWSPLGAGVNGPVTSILSFPYNSTNGTTETTVAISGSFDQILAFGSNASIEVSGFAVWVPSQKNWLQNLDGNSMAYLGELMATADAGNNTTILAGSLISDGVSSRGAVSLTNSDGLAIQPLPVDIQEAQTSGSVSKRDSAAQNLSEVLVGYFDTSSGRNLTILGGQFTAKATDGTTIQNLLFLDGSKNDTVTGLPSGVDSNSTFTTLAVYKDTLFAGGSVTGTAGSSTLNGFLAYNLSTSEFASTQPPALTGQNVVANSIVVRPSSTEVYFGGVFDAAGALPCPAVCVWDTSDGQWSRPGVDMQGSVISLQWASDNQLIAAGNLTIGSNQTMVATYDTSSQVWSSVDGASPSEIPGAISAFGPAATDISSYWIAGQASNGSSFLMEYDGSKFNSAGQLFGASTTILGLQVVGLSTNHKTTDLLNDDQILLITGQLVIPNFGNASAALYNGTALTPFILSSTADGEAGTIREMFTEKQNTFSGKTIVCALIATQSCKCTGSIRGLSTVGMRSRTGCLTCRARKLKCDEQYQAVDDGDGKSKLQCTQCRKASRECRPSEGIVFRHQQNASMNNKAVDEDRGRDSLRGFYNYKNTFGEDSVWLDIPKNVIFVDNTDPHAEELEASMLASDRSSHEAIANEWNQRNSMSTPNDTALGLNALSTAAAAQQSYFLQGSSVASPETPGPRHASTSSDLRISSTSTTLHSPIKALNALLPPTSPPLSITSSSNNNNSNNNINFLLNPSVSGSPPVDQGLSTSIGRKDSTSYHLGTARHRSALSNARLSAKVETDHEVAFLLRHFAENPGYWMDLFDLDFYFSSLVPVKALSNPLLKYAACAYAAKQLNRVRGAKAIMGGNCSKQASMELWPDAENVDWEWYGAKYYDKAIQLLMRELQHDAGSPAPLSTPEAFGQWQAAELCDDGGRARKRRRRFSNSRFSSSHSDEVLAATAILSVYEFLDATGPAWNGHLSGVKSLLDIAEIGMMPLEQGSSPADGVLPLKRPGLSRARRATFWNFARQDYISAFINEGQTRLNPEDLLLWTDAGLQLDSNGFVVPSNTDAESTMKEDMISNALIWLLSKIVNFIDAGDQIQVSPAGGPSEQGPIGVSQNTLLERWYRLHSELDAWYRGLPDTFQPCARLEPDRRPQLAPGVDDDCPFAEVWYSMPMCASTMQHYHMARIILLINKPHESTARRTTVTNRLKSYRSIESEIRLHSYEICNISMSRMDASSRIHSVQPLFVTGQCLTEPRERRTIFNLLRGIEADMGWATEYRVKQLLKEWEWDEAATMS</sequence>
<feature type="chain" id="PRO_5016801428" description="Zn(2)-C6 fungal-type domain-containing protein" evidence="6">
    <location>
        <begin position="30"/>
        <end position="1948"/>
    </location>
</feature>
<feature type="domain" description="Zn(2)-C6 fungal-type" evidence="7">
    <location>
        <begin position="1179"/>
        <end position="1218"/>
    </location>
</feature>
<protein>
    <recommendedName>
        <fullName evidence="7">Zn(2)-C6 fungal-type domain-containing protein</fullName>
    </recommendedName>
</protein>
<dbReference type="GeneID" id="63794499"/>
<dbReference type="InterPro" id="IPR024982">
    <property type="entry name" value="Rax2-like_C"/>
</dbReference>